<keyword evidence="2" id="KW-1185">Reference proteome</keyword>
<evidence type="ECO:0000313" key="1">
    <source>
        <dbReference type="EMBL" id="BAS73612.1"/>
    </source>
</evidence>
<protein>
    <submittedName>
        <fullName evidence="1">Os01g0670500 protein</fullName>
    </submittedName>
</protein>
<dbReference type="InParanoid" id="A0A0P0V6D4"/>
<sequence length="49" mass="5313">AVDVPRLVLHFDSAGSWSSRARARGSATELGDYVVVEPEPEIHAPLQLL</sequence>
<gene>
    <name evidence="1" type="ordered locus">Os01g0670500</name>
    <name evidence="1" type="ORF">OSNPB_010670500</name>
</gene>
<dbReference type="Proteomes" id="UP000059680">
    <property type="component" value="Chromosome 1"/>
</dbReference>
<accession>A0A0P0V6D4</accession>
<reference evidence="1 2" key="3">
    <citation type="journal article" date="2013" name="Rice">
        <title>Improvement of the Oryza sativa Nipponbare reference genome using next generation sequence and optical map data.</title>
        <authorList>
            <person name="Kawahara Y."/>
            <person name="de la Bastide M."/>
            <person name="Hamilton J.P."/>
            <person name="Kanamori H."/>
            <person name="McCombie W.R."/>
            <person name="Ouyang S."/>
            <person name="Schwartz D.C."/>
            <person name="Tanaka T."/>
            <person name="Wu J."/>
            <person name="Zhou S."/>
            <person name="Childs K.L."/>
            <person name="Davidson R.M."/>
            <person name="Lin H."/>
            <person name="Quesada-Ocampo L."/>
            <person name="Vaillancourt B."/>
            <person name="Sakai H."/>
            <person name="Lee S.S."/>
            <person name="Kim J."/>
            <person name="Numa H."/>
            <person name="Itoh T."/>
            <person name="Buell C.R."/>
            <person name="Matsumoto T."/>
        </authorList>
    </citation>
    <scope>NUCLEOTIDE SEQUENCE [LARGE SCALE GENOMIC DNA]</scope>
    <source>
        <strain evidence="2">cv. Nipponbare</strain>
    </source>
</reference>
<proteinExistence type="predicted"/>
<dbReference type="EMBL" id="AP014957">
    <property type="protein sequence ID" value="BAS73612.1"/>
    <property type="molecule type" value="Genomic_DNA"/>
</dbReference>
<reference evidence="2" key="1">
    <citation type="journal article" date="2005" name="Nature">
        <title>The map-based sequence of the rice genome.</title>
        <authorList>
            <consortium name="International rice genome sequencing project (IRGSP)"/>
            <person name="Matsumoto T."/>
            <person name="Wu J."/>
            <person name="Kanamori H."/>
            <person name="Katayose Y."/>
            <person name="Fujisawa M."/>
            <person name="Namiki N."/>
            <person name="Mizuno H."/>
            <person name="Yamamoto K."/>
            <person name="Antonio B.A."/>
            <person name="Baba T."/>
            <person name="Sakata K."/>
            <person name="Nagamura Y."/>
            <person name="Aoki H."/>
            <person name="Arikawa K."/>
            <person name="Arita K."/>
            <person name="Bito T."/>
            <person name="Chiden Y."/>
            <person name="Fujitsuka N."/>
            <person name="Fukunaka R."/>
            <person name="Hamada M."/>
            <person name="Harada C."/>
            <person name="Hayashi A."/>
            <person name="Hijishita S."/>
            <person name="Honda M."/>
            <person name="Hosokawa S."/>
            <person name="Ichikawa Y."/>
            <person name="Idonuma A."/>
            <person name="Iijima M."/>
            <person name="Ikeda M."/>
            <person name="Ikeno M."/>
            <person name="Ito K."/>
            <person name="Ito S."/>
            <person name="Ito T."/>
            <person name="Ito Y."/>
            <person name="Ito Y."/>
            <person name="Iwabuchi A."/>
            <person name="Kamiya K."/>
            <person name="Karasawa W."/>
            <person name="Kurita K."/>
            <person name="Katagiri S."/>
            <person name="Kikuta A."/>
            <person name="Kobayashi H."/>
            <person name="Kobayashi N."/>
            <person name="Machita K."/>
            <person name="Maehara T."/>
            <person name="Masukawa M."/>
            <person name="Mizubayashi T."/>
            <person name="Mukai Y."/>
            <person name="Nagasaki H."/>
            <person name="Nagata Y."/>
            <person name="Naito S."/>
            <person name="Nakashima M."/>
            <person name="Nakama Y."/>
            <person name="Nakamichi Y."/>
            <person name="Nakamura M."/>
            <person name="Meguro A."/>
            <person name="Negishi M."/>
            <person name="Ohta I."/>
            <person name="Ohta T."/>
            <person name="Okamoto M."/>
            <person name="Ono N."/>
            <person name="Saji S."/>
            <person name="Sakaguchi M."/>
            <person name="Sakai K."/>
            <person name="Shibata M."/>
            <person name="Shimokawa T."/>
            <person name="Song J."/>
            <person name="Takazaki Y."/>
            <person name="Terasawa K."/>
            <person name="Tsugane M."/>
            <person name="Tsuji K."/>
            <person name="Ueda S."/>
            <person name="Waki K."/>
            <person name="Yamagata H."/>
            <person name="Yamamoto M."/>
            <person name="Yamamoto S."/>
            <person name="Yamane H."/>
            <person name="Yoshiki S."/>
            <person name="Yoshihara R."/>
            <person name="Yukawa K."/>
            <person name="Zhong H."/>
            <person name="Yano M."/>
            <person name="Yuan Q."/>
            <person name="Ouyang S."/>
            <person name="Liu J."/>
            <person name="Jones K.M."/>
            <person name="Gansberger K."/>
            <person name="Moffat K."/>
            <person name="Hill J."/>
            <person name="Bera J."/>
            <person name="Fadrosh D."/>
            <person name="Jin S."/>
            <person name="Johri S."/>
            <person name="Kim M."/>
            <person name="Overton L."/>
            <person name="Reardon M."/>
            <person name="Tsitrin T."/>
            <person name="Vuong H."/>
            <person name="Weaver B."/>
            <person name="Ciecko A."/>
            <person name="Tallon L."/>
            <person name="Jackson J."/>
            <person name="Pai G."/>
            <person name="Aken S.V."/>
            <person name="Utterback T."/>
            <person name="Reidmuller S."/>
            <person name="Feldblyum T."/>
            <person name="Hsiao J."/>
            <person name="Zismann V."/>
            <person name="Iobst S."/>
            <person name="de Vazeille A.R."/>
            <person name="Buell C.R."/>
            <person name="Ying K."/>
            <person name="Li Y."/>
            <person name="Lu T."/>
            <person name="Huang Y."/>
            <person name="Zhao Q."/>
            <person name="Feng Q."/>
            <person name="Zhang L."/>
            <person name="Zhu J."/>
            <person name="Weng Q."/>
            <person name="Mu J."/>
            <person name="Lu Y."/>
            <person name="Fan D."/>
            <person name="Liu Y."/>
            <person name="Guan J."/>
            <person name="Zhang Y."/>
            <person name="Yu S."/>
            <person name="Liu X."/>
            <person name="Zhang Y."/>
            <person name="Hong G."/>
            <person name="Han B."/>
            <person name="Choisne N."/>
            <person name="Demange N."/>
            <person name="Orjeda G."/>
            <person name="Samain S."/>
            <person name="Cattolico L."/>
            <person name="Pelletier E."/>
            <person name="Couloux A."/>
            <person name="Segurens B."/>
            <person name="Wincker P."/>
            <person name="D'Hont A."/>
            <person name="Scarpelli C."/>
            <person name="Weissenbach J."/>
            <person name="Salanoubat M."/>
            <person name="Quetier F."/>
            <person name="Yu Y."/>
            <person name="Kim H.R."/>
            <person name="Rambo T."/>
            <person name="Currie J."/>
            <person name="Collura K."/>
            <person name="Luo M."/>
            <person name="Yang T."/>
            <person name="Ammiraju J.S.S."/>
            <person name="Engler F."/>
            <person name="Soderlund C."/>
            <person name="Wing R.A."/>
            <person name="Palmer L.E."/>
            <person name="de la Bastide M."/>
            <person name="Spiegel L."/>
            <person name="Nascimento L."/>
            <person name="Zutavern T."/>
            <person name="O'Shaughnessy A."/>
            <person name="Dike S."/>
            <person name="Dedhia N."/>
            <person name="Preston R."/>
            <person name="Balija V."/>
            <person name="McCombie W.R."/>
            <person name="Chow T."/>
            <person name="Chen H."/>
            <person name="Chung M."/>
            <person name="Chen C."/>
            <person name="Shaw J."/>
            <person name="Wu H."/>
            <person name="Hsiao K."/>
            <person name="Chao Y."/>
            <person name="Chu M."/>
            <person name="Cheng C."/>
            <person name="Hour A."/>
            <person name="Lee P."/>
            <person name="Lin S."/>
            <person name="Lin Y."/>
            <person name="Liou J."/>
            <person name="Liu S."/>
            <person name="Hsing Y."/>
            <person name="Raghuvanshi S."/>
            <person name="Mohanty A."/>
            <person name="Bharti A.K."/>
            <person name="Gaur A."/>
            <person name="Gupta V."/>
            <person name="Kumar D."/>
            <person name="Ravi V."/>
            <person name="Vij S."/>
            <person name="Kapur A."/>
            <person name="Khurana P."/>
            <person name="Khurana P."/>
            <person name="Khurana J.P."/>
            <person name="Tyagi A.K."/>
            <person name="Gaikwad K."/>
            <person name="Singh A."/>
            <person name="Dalal V."/>
            <person name="Srivastava S."/>
            <person name="Dixit A."/>
            <person name="Pal A.K."/>
            <person name="Ghazi I.A."/>
            <person name="Yadav M."/>
            <person name="Pandit A."/>
            <person name="Bhargava A."/>
            <person name="Sureshbabu K."/>
            <person name="Batra K."/>
            <person name="Sharma T.R."/>
            <person name="Mohapatra T."/>
            <person name="Singh N.K."/>
            <person name="Messing J."/>
            <person name="Nelson A.B."/>
            <person name="Fuks G."/>
            <person name="Kavchok S."/>
            <person name="Keizer G."/>
            <person name="Linton E."/>
            <person name="Llaca V."/>
            <person name="Song R."/>
            <person name="Tanyolac B."/>
            <person name="Young S."/>
            <person name="Ho-Il K."/>
            <person name="Hahn J.H."/>
            <person name="Sangsakoo G."/>
            <person name="Vanavichit A."/>
            <person name="de Mattos Luiz.A.T."/>
            <person name="Zimmer P.D."/>
            <person name="Malone G."/>
            <person name="Dellagostin O."/>
            <person name="de Oliveira A.C."/>
            <person name="Bevan M."/>
            <person name="Bancroft I."/>
            <person name="Minx P."/>
            <person name="Cordum H."/>
            <person name="Wilson R."/>
            <person name="Cheng Z."/>
            <person name="Jin W."/>
            <person name="Jiang J."/>
            <person name="Leong S.A."/>
            <person name="Iwama H."/>
            <person name="Gojobori T."/>
            <person name="Itoh T."/>
            <person name="Niimura Y."/>
            <person name="Fujii Y."/>
            <person name="Habara T."/>
            <person name="Sakai H."/>
            <person name="Sato Y."/>
            <person name="Wilson G."/>
            <person name="Kumar K."/>
            <person name="McCouch S."/>
            <person name="Juretic N."/>
            <person name="Hoen D."/>
            <person name="Wright S."/>
            <person name="Bruskiewich R."/>
            <person name="Bureau T."/>
            <person name="Miyao A."/>
            <person name="Hirochika H."/>
            <person name="Nishikawa T."/>
            <person name="Kadowaki K."/>
            <person name="Sugiura M."/>
            <person name="Burr B."/>
            <person name="Sasaki T."/>
        </authorList>
    </citation>
    <scope>NUCLEOTIDE SEQUENCE [LARGE SCALE GENOMIC DNA]</scope>
    <source>
        <strain evidence="2">cv. Nipponbare</strain>
    </source>
</reference>
<dbReference type="AlphaFoldDB" id="A0A0P0V6D4"/>
<name>A0A0P0V6D4_ORYSJ</name>
<organism evidence="1 2">
    <name type="scientific">Oryza sativa subsp. japonica</name>
    <name type="common">Rice</name>
    <dbReference type="NCBI Taxonomy" id="39947"/>
    <lineage>
        <taxon>Eukaryota</taxon>
        <taxon>Viridiplantae</taxon>
        <taxon>Streptophyta</taxon>
        <taxon>Embryophyta</taxon>
        <taxon>Tracheophyta</taxon>
        <taxon>Spermatophyta</taxon>
        <taxon>Magnoliopsida</taxon>
        <taxon>Liliopsida</taxon>
        <taxon>Poales</taxon>
        <taxon>Poaceae</taxon>
        <taxon>BOP clade</taxon>
        <taxon>Oryzoideae</taxon>
        <taxon>Oryzeae</taxon>
        <taxon>Oryzinae</taxon>
        <taxon>Oryza</taxon>
        <taxon>Oryza sativa</taxon>
    </lineage>
</organism>
<dbReference type="Gramene" id="Os01t0670500-01">
    <property type="protein sequence ID" value="Os01t0670500-01"/>
    <property type="gene ID" value="Os01g0670500"/>
</dbReference>
<feature type="non-terminal residue" evidence="1">
    <location>
        <position position="1"/>
    </location>
</feature>
<reference evidence="1 2" key="2">
    <citation type="journal article" date="2013" name="Plant Cell Physiol.">
        <title>Rice Annotation Project Database (RAP-DB): an integrative and interactive database for rice genomics.</title>
        <authorList>
            <person name="Sakai H."/>
            <person name="Lee S.S."/>
            <person name="Tanaka T."/>
            <person name="Numa H."/>
            <person name="Kim J."/>
            <person name="Kawahara Y."/>
            <person name="Wakimoto H."/>
            <person name="Yang C.C."/>
            <person name="Iwamoto M."/>
            <person name="Abe T."/>
            <person name="Yamada Y."/>
            <person name="Muto A."/>
            <person name="Inokuchi H."/>
            <person name="Ikemura T."/>
            <person name="Matsumoto T."/>
            <person name="Sasaki T."/>
            <person name="Itoh T."/>
        </authorList>
    </citation>
    <scope>NUCLEOTIDE SEQUENCE [LARGE SCALE GENOMIC DNA]</scope>
    <source>
        <strain evidence="2">cv. Nipponbare</strain>
    </source>
</reference>
<dbReference type="PaxDb" id="39947-A0A0P0V6D4"/>
<evidence type="ECO:0000313" key="2">
    <source>
        <dbReference type="Proteomes" id="UP000059680"/>
    </source>
</evidence>